<organism evidence="2 3">
    <name type="scientific">Vineibacter terrae</name>
    <dbReference type="NCBI Taxonomy" id="2586908"/>
    <lineage>
        <taxon>Bacteria</taxon>
        <taxon>Pseudomonadati</taxon>
        <taxon>Pseudomonadota</taxon>
        <taxon>Alphaproteobacteria</taxon>
        <taxon>Hyphomicrobiales</taxon>
        <taxon>Vineibacter</taxon>
    </lineage>
</organism>
<dbReference type="CDD" id="cd00531">
    <property type="entry name" value="NTF2_like"/>
    <property type="match status" value="1"/>
</dbReference>
<evidence type="ECO:0000259" key="1">
    <source>
        <dbReference type="Pfam" id="PF12680"/>
    </source>
</evidence>
<dbReference type="EMBL" id="VDUZ01000038">
    <property type="protein sequence ID" value="TXL71915.1"/>
    <property type="molecule type" value="Genomic_DNA"/>
</dbReference>
<evidence type="ECO:0000313" key="2">
    <source>
        <dbReference type="EMBL" id="TXL71915.1"/>
    </source>
</evidence>
<evidence type="ECO:0000313" key="3">
    <source>
        <dbReference type="Proteomes" id="UP000321638"/>
    </source>
</evidence>
<dbReference type="SUPFAM" id="SSF54427">
    <property type="entry name" value="NTF2-like"/>
    <property type="match status" value="1"/>
</dbReference>
<dbReference type="InterPro" id="IPR037401">
    <property type="entry name" value="SnoaL-like"/>
</dbReference>
<name>A0A5C8PEJ8_9HYPH</name>
<dbReference type="Proteomes" id="UP000321638">
    <property type="component" value="Unassembled WGS sequence"/>
</dbReference>
<accession>A0A5C8PEJ8</accession>
<dbReference type="InterPro" id="IPR011944">
    <property type="entry name" value="Steroid_delta5-4_isomerase"/>
</dbReference>
<dbReference type="InterPro" id="IPR032710">
    <property type="entry name" value="NTF2-like_dom_sf"/>
</dbReference>
<protein>
    <submittedName>
        <fullName evidence="2">SgcJ/EcaC family oxidoreductase</fullName>
    </submittedName>
</protein>
<dbReference type="AlphaFoldDB" id="A0A5C8PEJ8"/>
<proteinExistence type="predicted"/>
<dbReference type="Gene3D" id="3.10.450.50">
    <property type="match status" value="1"/>
</dbReference>
<dbReference type="OrthoDB" id="1633822at2"/>
<dbReference type="NCBIfam" id="TIGR02246">
    <property type="entry name" value="SgcJ/EcaC family oxidoreductase"/>
    <property type="match status" value="1"/>
</dbReference>
<comment type="caution">
    <text evidence="2">The sequence shown here is derived from an EMBL/GenBank/DDBJ whole genome shotgun (WGS) entry which is preliminary data.</text>
</comment>
<feature type="domain" description="SnoaL-like" evidence="1">
    <location>
        <begin position="13"/>
        <end position="115"/>
    </location>
</feature>
<sequence>MAVVMRVEDMAGAFAEAFSAGNIEALVSLYEEQAVLAPQPGARVVGKAAIREAFARMTARRPRMSMTAVMIMERDGLALVRHDWVMTGTDAEGKPMERRGTSAEVLRRQPDGRWLYVLDHPSGVDKS</sequence>
<keyword evidence="3" id="KW-1185">Reference proteome</keyword>
<dbReference type="Pfam" id="PF12680">
    <property type="entry name" value="SnoaL_2"/>
    <property type="match status" value="1"/>
</dbReference>
<gene>
    <name evidence="2" type="ORF">FHP25_28160</name>
</gene>
<dbReference type="RefSeq" id="WP_147850323.1">
    <property type="nucleotide sequence ID" value="NZ_VDUZ01000038.1"/>
</dbReference>
<reference evidence="2 3" key="1">
    <citation type="submission" date="2019-06" db="EMBL/GenBank/DDBJ databases">
        <title>New taxonomy in bacterial strain CC-CFT640, isolated from vineyard.</title>
        <authorList>
            <person name="Lin S.-Y."/>
            <person name="Tsai C.-F."/>
            <person name="Young C.-C."/>
        </authorList>
    </citation>
    <scope>NUCLEOTIDE SEQUENCE [LARGE SCALE GENOMIC DNA]</scope>
    <source>
        <strain evidence="2 3">CC-CFT640</strain>
    </source>
</reference>